<dbReference type="EMBL" id="QKWP01000595">
    <property type="protein sequence ID" value="RIB17606.1"/>
    <property type="molecule type" value="Genomic_DNA"/>
</dbReference>
<name>A0A397VE72_9GLOM</name>
<keyword evidence="1" id="KW-0472">Membrane</keyword>
<keyword evidence="3" id="KW-1185">Reference proteome</keyword>
<dbReference type="AlphaFoldDB" id="A0A397VE72"/>
<evidence type="ECO:0000256" key="1">
    <source>
        <dbReference type="SAM" id="Phobius"/>
    </source>
</evidence>
<protein>
    <submittedName>
        <fullName evidence="2">Uncharacterized protein</fullName>
    </submittedName>
</protein>
<comment type="caution">
    <text evidence="2">The sequence shown here is derived from an EMBL/GenBank/DDBJ whole genome shotgun (WGS) entry which is preliminary data.</text>
</comment>
<reference evidence="2 3" key="1">
    <citation type="submission" date="2018-06" db="EMBL/GenBank/DDBJ databases">
        <title>Comparative genomics reveals the genomic features of Rhizophagus irregularis, R. cerebriforme, R. diaphanum and Gigaspora rosea, and their symbiotic lifestyle signature.</title>
        <authorList>
            <person name="Morin E."/>
            <person name="San Clemente H."/>
            <person name="Chen E.C.H."/>
            <person name="De La Providencia I."/>
            <person name="Hainaut M."/>
            <person name="Kuo A."/>
            <person name="Kohler A."/>
            <person name="Murat C."/>
            <person name="Tang N."/>
            <person name="Roy S."/>
            <person name="Loubradou J."/>
            <person name="Henrissat B."/>
            <person name="Grigoriev I.V."/>
            <person name="Corradi N."/>
            <person name="Roux C."/>
            <person name="Martin F.M."/>
        </authorList>
    </citation>
    <scope>NUCLEOTIDE SEQUENCE [LARGE SCALE GENOMIC DNA]</scope>
    <source>
        <strain evidence="2 3">DAOM 194757</strain>
    </source>
</reference>
<keyword evidence="1" id="KW-1133">Transmembrane helix</keyword>
<evidence type="ECO:0000313" key="2">
    <source>
        <dbReference type="EMBL" id="RIB17606.1"/>
    </source>
</evidence>
<gene>
    <name evidence="2" type="ORF">C2G38_1416018</name>
</gene>
<evidence type="ECO:0000313" key="3">
    <source>
        <dbReference type="Proteomes" id="UP000266673"/>
    </source>
</evidence>
<sequence length="218" mass="24950">MKLTNFFYNAVTQYLFLISFWSLIKTTKSVFTYTESKFGIGSPQKPFVTDIKIYEDNTILVRVIRFDSIQTNNDCLTLNGSSLEQTLRIRVIRSNGKTIEINRDLNIHPINYCLFNDIGNTSKVNPNKIYPLRNSFILITYMTTTNVSDISAYEEWGIVIDWNDTIRSNTSFGTTLVIDGLSTSKIQLNTDDNLGFLRSTLAVDGNSDVFLKWQQYSV</sequence>
<keyword evidence="1" id="KW-0812">Transmembrane</keyword>
<dbReference type="Proteomes" id="UP000266673">
    <property type="component" value="Unassembled WGS sequence"/>
</dbReference>
<proteinExistence type="predicted"/>
<feature type="transmembrane region" description="Helical" evidence="1">
    <location>
        <begin position="6"/>
        <end position="24"/>
    </location>
</feature>
<organism evidence="2 3">
    <name type="scientific">Gigaspora rosea</name>
    <dbReference type="NCBI Taxonomy" id="44941"/>
    <lineage>
        <taxon>Eukaryota</taxon>
        <taxon>Fungi</taxon>
        <taxon>Fungi incertae sedis</taxon>
        <taxon>Mucoromycota</taxon>
        <taxon>Glomeromycotina</taxon>
        <taxon>Glomeromycetes</taxon>
        <taxon>Diversisporales</taxon>
        <taxon>Gigasporaceae</taxon>
        <taxon>Gigaspora</taxon>
    </lineage>
</organism>
<accession>A0A397VE72</accession>